<evidence type="ECO:0000259" key="8">
    <source>
        <dbReference type="PROSITE" id="PS50059"/>
    </source>
</evidence>
<sequence length="146" mass="14619">MQMKLTFLAAACAVVLSLSACGGGGDDDSVPAVAVASPATLIVTDSVVGTGAVATAGKRLTVTYTGWLYSTTAVNNKGTQFDSGTISFPLGQGAVIPGWDQGLAGMKVGGKRTLAIPASLAYGRTGNGSIPPDAGLVFDVELIRVE</sequence>
<dbReference type="Gene3D" id="3.10.50.40">
    <property type="match status" value="1"/>
</dbReference>
<dbReference type="GO" id="GO:0003755">
    <property type="term" value="F:peptidyl-prolyl cis-trans isomerase activity"/>
    <property type="evidence" value="ECO:0007669"/>
    <property type="project" value="UniProtKB-EC"/>
</dbReference>
<gene>
    <name evidence="9" type="ORF">ACFPN5_09940</name>
</gene>
<evidence type="ECO:0000256" key="3">
    <source>
        <dbReference type="ARBA" id="ARBA00023110"/>
    </source>
</evidence>
<evidence type="ECO:0000256" key="2">
    <source>
        <dbReference type="ARBA" id="ARBA00006577"/>
    </source>
</evidence>
<comment type="caution">
    <text evidence="9">The sequence shown here is derived from an EMBL/GenBank/DDBJ whole genome shotgun (WGS) entry which is preliminary data.</text>
</comment>
<evidence type="ECO:0000313" key="9">
    <source>
        <dbReference type="EMBL" id="MFC5460129.1"/>
    </source>
</evidence>
<dbReference type="PANTHER" id="PTHR43811">
    <property type="entry name" value="FKBP-TYPE PEPTIDYL-PROLYL CIS-TRANS ISOMERASE FKPA"/>
    <property type="match status" value="1"/>
</dbReference>
<evidence type="ECO:0000256" key="7">
    <source>
        <dbReference type="SAM" id="SignalP"/>
    </source>
</evidence>
<keyword evidence="4 5" id="KW-0413">Isomerase</keyword>
<organism evidence="9 10">
    <name type="scientific">Massilia niabensis</name>
    <dbReference type="NCBI Taxonomy" id="544910"/>
    <lineage>
        <taxon>Bacteria</taxon>
        <taxon>Pseudomonadati</taxon>
        <taxon>Pseudomonadota</taxon>
        <taxon>Betaproteobacteria</taxon>
        <taxon>Burkholderiales</taxon>
        <taxon>Oxalobacteraceae</taxon>
        <taxon>Telluria group</taxon>
        <taxon>Massilia</taxon>
    </lineage>
</organism>
<accession>A0ABW0L342</accession>
<dbReference type="SUPFAM" id="SSF54534">
    <property type="entry name" value="FKBP-like"/>
    <property type="match status" value="1"/>
</dbReference>
<protein>
    <recommendedName>
        <fullName evidence="6">Peptidyl-prolyl cis-trans isomerase</fullName>
        <ecNumber evidence="6">5.2.1.8</ecNumber>
    </recommendedName>
</protein>
<dbReference type="PROSITE" id="PS50059">
    <property type="entry name" value="FKBP_PPIASE"/>
    <property type="match status" value="1"/>
</dbReference>
<keyword evidence="7" id="KW-0732">Signal</keyword>
<evidence type="ECO:0000313" key="10">
    <source>
        <dbReference type="Proteomes" id="UP001596050"/>
    </source>
</evidence>
<dbReference type="InterPro" id="IPR001179">
    <property type="entry name" value="PPIase_FKBP_dom"/>
</dbReference>
<comment type="catalytic activity">
    <reaction evidence="1 5 6">
        <text>[protein]-peptidylproline (omega=180) = [protein]-peptidylproline (omega=0)</text>
        <dbReference type="Rhea" id="RHEA:16237"/>
        <dbReference type="Rhea" id="RHEA-COMP:10747"/>
        <dbReference type="Rhea" id="RHEA-COMP:10748"/>
        <dbReference type="ChEBI" id="CHEBI:83833"/>
        <dbReference type="ChEBI" id="CHEBI:83834"/>
        <dbReference type="EC" id="5.2.1.8"/>
    </reaction>
</comment>
<dbReference type="EC" id="5.2.1.8" evidence="6"/>
<reference evidence="10" key="1">
    <citation type="journal article" date="2019" name="Int. J. Syst. Evol. Microbiol.">
        <title>The Global Catalogue of Microorganisms (GCM) 10K type strain sequencing project: providing services to taxonomists for standard genome sequencing and annotation.</title>
        <authorList>
            <consortium name="The Broad Institute Genomics Platform"/>
            <consortium name="The Broad Institute Genome Sequencing Center for Infectious Disease"/>
            <person name="Wu L."/>
            <person name="Ma J."/>
        </authorList>
    </citation>
    <scope>NUCLEOTIDE SEQUENCE [LARGE SCALE GENOMIC DNA]</scope>
    <source>
        <strain evidence="10">KACC 12649</strain>
    </source>
</reference>
<feature type="domain" description="PPIase FKBP-type" evidence="8">
    <location>
        <begin position="57"/>
        <end position="146"/>
    </location>
</feature>
<evidence type="ECO:0000256" key="1">
    <source>
        <dbReference type="ARBA" id="ARBA00000971"/>
    </source>
</evidence>
<comment type="similarity">
    <text evidence="2 6">Belongs to the FKBP-type PPIase family.</text>
</comment>
<name>A0ABW0L342_9BURK</name>
<evidence type="ECO:0000256" key="6">
    <source>
        <dbReference type="RuleBase" id="RU003915"/>
    </source>
</evidence>
<dbReference type="InterPro" id="IPR046357">
    <property type="entry name" value="PPIase_dom_sf"/>
</dbReference>
<feature type="signal peptide" evidence="7">
    <location>
        <begin position="1"/>
        <end position="22"/>
    </location>
</feature>
<keyword evidence="10" id="KW-1185">Reference proteome</keyword>
<keyword evidence="3 5" id="KW-0697">Rotamase</keyword>
<proteinExistence type="inferred from homology"/>
<evidence type="ECO:0000256" key="4">
    <source>
        <dbReference type="ARBA" id="ARBA00023235"/>
    </source>
</evidence>
<dbReference type="Pfam" id="PF00254">
    <property type="entry name" value="FKBP_C"/>
    <property type="match status" value="1"/>
</dbReference>
<dbReference type="PROSITE" id="PS51257">
    <property type="entry name" value="PROKAR_LIPOPROTEIN"/>
    <property type="match status" value="1"/>
</dbReference>
<dbReference type="Proteomes" id="UP001596050">
    <property type="component" value="Unassembled WGS sequence"/>
</dbReference>
<feature type="chain" id="PRO_5046713901" description="Peptidyl-prolyl cis-trans isomerase" evidence="7">
    <location>
        <begin position="23"/>
        <end position="146"/>
    </location>
</feature>
<evidence type="ECO:0000256" key="5">
    <source>
        <dbReference type="PROSITE-ProRule" id="PRU00277"/>
    </source>
</evidence>
<dbReference type="PANTHER" id="PTHR43811:SF19">
    <property type="entry name" value="39 KDA FK506-BINDING NUCLEAR PROTEIN"/>
    <property type="match status" value="1"/>
</dbReference>
<dbReference type="EMBL" id="JBHSMU010000009">
    <property type="protein sequence ID" value="MFC5460129.1"/>
    <property type="molecule type" value="Genomic_DNA"/>
</dbReference>